<sequence length="401" mass="41032">MIHTDHTNMKRYTLNLLLLLSVLGPAAADSFSDYGCYAQSDIQGILSLQGSYTYQTPSYCEGLCEGDKVAAVMNGKFCYCGLTVPAESLKVDSSNCNVACQGYGTITCGGSGYFEVFVNGDVDGSTQVVSSSSASLLSSSSSSTKATSTSSSTSSSSTSSASSATTSSSSSSSSSSPSSSSLSSQSSSSASSSFSESKLLSSSGSSSGKGGLTTIVSTVTSSPGGSSNSVLEVTTTVGPASTSSSSNTGNTSQNTNASKKSLGVSGGTIAGAVVGSVAGVALISALVFFLLRWRKNRESEADDDFFDVGNKHAQSGFDSVPPNTFMAGAGGAAAAGSHTHKNLNTDRSYSSNNEDVFYYANENDRENYYPGNEEYGRRRLSNGLLPDMLTRNPGSLQVVNN</sequence>
<dbReference type="SMART" id="SM00321">
    <property type="entry name" value="WSC"/>
    <property type="match status" value="1"/>
</dbReference>
<evidence type="ECO:0000256" key="1">
    <source>
        <dbReference type="SAM" id="MobiDB-lite"/>
    </source>
</evidence>
<keyword evidence="2" id="KW-1133">Transmembrane helix</keyword>
<dbReference type="AlphaFoldDB" id="A0A4P6XJN2"/>
<evidence type="ECO:0000259" key="4">
    <source>
        <dbReference type="PROSITE" id="PS51212"/>
    </source>
</evidence>
<dbReference type="PANTHER" id="PTHR16861:SF9">
    <property type="entry name" value="CELL WALL INTEGRITY AND STRESS RESPONSE COMPONENT 1"/>
    <property type="match status" value="1"/>
</dbReference>
<name>A0A4P6XJN2_9ASCO</name>
<feature type="domain" description="WSC" evidence="4">
    <location>
        <begin position="30"/>
        <end position="120"/>
    </location>
</feature>
<dbReference type="InterPro" id="IPR002889">
    <property type="entry name" value="WSC_carb-bd"/>
</dbReference>
<proteinExistence type="predicted"/>
<keyword evidence="2" id="KW-0472">Membrane</keyword>
<feature type="region of interest" description="Disordered" evidence="1">
    <location>
        <begin position="236"/>
        <end position="257"/>
    </location>
</feature>
<keyword evidence="3" id="KW-0732">Signal</keyword>
<dbReference type="PANTHER" id="PTHR16861">
    <property type="entry name" value="GLYCOPROTEIN 38"/>
    <property type="match status" value="1"/>
</dbReference>
<evidence type="ECO:0000256" key="2">
    <source>
        <dbReference type="SAM" id="Phobius"/>
    </source>
</evidence>
<dbReference type="Proteomes" id="UP000292447">
    <property type="component" value="Chromosome I"/>
</dbReference>
<dbReference type="STRING" id="2163413.A0A4P6XJN2"/>
<feature type="signal peptide" evidence="3">
    <location>
        <begin position="1"/>
        <end position="28"/>
    </location>
</feature>
<dbReference type="Pfam" id="PF01822">
    <property type="entry name" value="WSC"/>
    <property type="match status" value="1"/>
</dbReference>
<feature type="transmembrane region" description="Helical" evidence="2">
    <location>
        <begin position="269"/>
        <end position="291"/>
    </location>
</feature>
<reference evidence="6" key="1">
    <citation type="submission" date="2019-03" db="EMBL/GenBank/DDBJ databases">
        <title>Snf2 controls pulcherriminic acid biosynthesis and connects pigmentation and antifungal activity of the yeast Metschnikowia pulcherrima.</title>
        <authorList>
            <person name="Gore-Lloyd D."/>
            <person name="Sumann I."/>
            <person name="Brachmann A.O."/>
            <person name="Schneeberger K."/>
            <person name="Ortiz-Merino R.A."/>
            <person name="Moreno-Beltran M."/>
            <person name="Schlaefli M."/>
            <person name="Kirner P."/>
            <person name="Santos Kron A."/>
            <person name="Wolfe K.H."/>
            <person name="Piel J."/>
            <person name="Ahrens C.H."/>
            <person name="Henk D."/>
            <person name="Freimoser F.M."/>
        </authorList>
    </citation>
    <scope>NUCLEOTIDE SEQUENCE [LARGE SCALE GENOMIC DNA]</scope>
    <source>
        <strain evidence="6">APC 1.2</strain>
    </source>
</reference>
<dbReference type="PROSITE" id="PS51212">
    <property type="entry name" value="WSC"/>
    <property type="match status" value="1"/>
</dbReference>
<accession>A0A4P6XJN2</accession>
<keyword evidence="6" id="KW-1185">Reference proteome</keyword>
<evidence type="ECO:0000313" key="5">
    <source>
        <dbReference type="EMBL" id="QBM86316.1"/>
    </source>
</evidence>
<dbReference type="EMBL" id="CP034456">
    <property type="protein sequence ID" value="QBM86316.1"/>
    <property type="molecule type" value="Genomic_DNA"/>
</dbReference>
<gene>
    <name evidence="5" type="primary">MPUL0A09530</name>
    <name evidence="5" type="ORF">METSCH_A09530</name>
</gene>
<evidence type="ECO:0000256" key="3">
    <source>
        <dbReference type="SAM" id="SignalP"/>
    </source>
</evidence>
<organism evidence="5 6">
    <name type="scientific">Metschnikowia aff. pulcherrima</name>
    <dbReference type="NCBI Taxonomy" id="2163413"/>
    <lineage>
        <taxon>Eukaryota</taxon>
        <taxon>Fungi</taxon>
        <taxon>Dikarya</taxon>
        <taxon>Ascomycota</taxon>
        <taxon>Saccharomycotina</taxon>
        <taxon>Pichiomycetes</taxon>
        <taxon>Metschnikowiaceae</taxon>
        <taxon>Metschnikowia</taxon>
    </lineage>
</organism>
<protein>
    <submittedName>
        <fullName evidence="5">Cell wall integrity and stress response component</fullName>
    </submittedName>
</protein>
<keyword evidence="2" id="KW-0812">Transmembrane</keyword>
<evidence type="ECO:0000313" key="6">
    <source>
        <dbReference type="Proteomes" id="UP000292447"/>
    </source>
</evidence>
<feature type="chain" id="PRO_5020383282" evidence="3">
    <location>
        <begin position="29"/>
        <end position="401"/>
    </location>
</feature>
<feature type="region of interest" description="Disordered" evidence="1">
    <location>
        <begin position="137"/>
        <end position="192"/>
    </location>
</feature>
<dbReference type="CDD" id="cd12087">
    <property type="entry name" value="TM_EGFR-like"/>
    <property type="match status" value="1"/>
</dbReference>